<organism evidence="4 5">
    <name type="scientific">Desulfomonile tiedjei (strain ATCC 49306 / DSM 6799 / DCB-1)</name>
    <dbReference type="NCBI Taxonomy" id="706587"/>
    <lineage>
        <taxon>Bacteria</taxon>
        <taxon>Pseudomonadati</taxon>
        <taxon>Thermodesulfobacteriota</taxon>
        <taxon>Desulfomonilia</taxon>
        <taxon>Desulfomonilales</taxon>
        <taxon>Desulfomonilaceae</taxon>
        <taxon>Desulfomonile</taxon>
    </lineage>
</organism>
<dbReference type="SMART" id="SM00448">
    <property type="entry name" value="REC"/>
    <property type="match status" value="1"/>
</dbReference>
<dbReference type="InterPro" id="IPR001789">
    <property type="entry name" value="Sig_transdc_resp-reg_receiver"/>
</dbReference>
<dbReference type="eggNOG" id="COG0745">
    <property type="taxonomic scope" value="Bacteria"/>
</dbReference>
<gene>
    <name evidence="4" type="ordered locus">Desti_0848</name>
</gene>
<dbReference type="PROSITE" id="PS50110">
    <property type="entry name" value="RESPONSE_REGULATORY"/>
    <property type="match status" value="1"/>
</dbReference>
<evidence type="ECO:0000313" key="5">
    <source>
        <dbReference type="Proteomes" id="UP000006055"/>
    </source>
</evidence>
<accession>I4C1Y1</accession>
<evidence type="ECO:0000313" key="4">
    <source>
        <dbReference type="EMBL" id="AFM23572.1"/>
    </source>
</evidence>
<sequence length="187" mass="21630">MKAKMAKSEILRDKTILVVDDEPDVLESLEELLRDHTDLIVHTATDFHEARQLLFSHNYDVAVLDIMGVRGFELLEIAHHRGFPVVMLTAHALNPDALKRSIELGARAYLPKDHLAFLPEFLEDILKLSYRSVWRKALDDLLSIFDTRFGSNWRKPEQQFWTEFEKTLQVDEPTILSDQRSDTKDSG</sequence>
<dbReference type="PANTHER" id="PTHR44591">
    <property type="entry name" value="STRESS RESPONSE REGULATOR PROTEIN 1"/>
    <property type="match status" value="1"/>
</dbReference>
<protein>
    <submittedName>
        <fullName evidence="4">Response regulator with CheY-like receiver, AAA-type ATPase, and DNA-binding domains</fullName>
    </submittedName>
</protein>
<dbReference type="HOGENOM" id="CLU_1719441_0_0_7"/>
<keyword evidence="5" id="KW-1185">Reference proteome</keyword>
<dbReference type="InterPro" id="IPR011006">
    <property type="entry name" value="CheY-like_superfamily"/>
</dbReference>
<reference evidence="5" key="1">
    <citation type="submission" date="2012-06" db="EMBL/GenBank/DDBJ databases">
        <title>Complete sequence of chromosome of Desulfomonile tiedjei DSM 6799.</title>
        <authorList>
            <person name="Lucas S."/>
            <person name="Copeland A."/>
            <person name="Lapidus A."/>
            <person name="Glavina del Rio T."/>
            <person name="Dalin E."/>
            <person name="Tice H."/>
            <person name="Bruce D."/>
            <person name="Goodwin L."/>
            <person name="Pitluck S."/>
            <person name="Peters L."/>
            <person name="Ovchinnikova G."/>
            <person name="Zeytun A."/>
            <person name="Lu M."/>
            <person name="Kyrpides N."/>
            <person name="Mavromatis K."/>
            <person name="Ivanova N."/>
            <person name="Brettin T."/>
            <person name="Detter J.C."/>
            <person name="Han C."/>
            <person name="Larimer F."/>
            <person name="Land M."/>
            <person name="Hauser L."/>
            <person name="Markowitz V."/>
            <person name="Cheng J.-F."/>
            <person name="Hugenholtz P."/>
            <person name="Woyke T."/>
            <person name="Wu D."/>
            <person name="Spring S."/>
            <person name="Schroeder M."/>
            <person name="Brambilla E."/>
            <person name="Klenk H.-P."/>
            <person name="Eisen J.A."/>
        </authorList>
    </citation>
    <scope>NUCLEOTIDE SEQUENCE [LARGE SCALE GENOMIC DNA]</scope>
    <source>
        <strain evidence="5">ATCC 49306 / DSM 6799 / DCB-1</strain>
    </source>
</reference>
<dbReference type="CDD" id="cd00156">
    <property type="entry name" value="REC"/>
    <property type="match status" value="1"/>
</dbReference>
<name>I4C1Y1_DESTA</name>
<dbReference type="EMBL" id="CP003360">
    <property type="protein sequence ID" value="AFM23572.1"/>
    <property type="molecule type" value="Genomic_DNA"/>
</dbReference>
<dbReference type="GO" id="GO:0003677">
    <property type="term" value="F:DNA binding"/>
    <property type="evidence" value="ECO:0007669"/>
    <property type="project" value="UniProtKB-KW"/>
</dbReference>
<dbReference type="RefSeq" id="WP_014808728.1">
    <property type="nucleotide sequence ID" value="NC_018025.1"/>
</dbReference>
<dbReference type="Proteomes" id="UP000006055">
    <property type="component" value="Chromosome"/>
</dbReference>
<dbReference type="Gene3D" id="3.40.50.2300">
    <property type="match status" value="1"/>
</dbReference>
<keyword evidence="1 2" id="KW-0597">Phosphoprotein</keyword>
<dbReference type="STRING" id="706587.Desti_0848"/>
<feature type="modified residue" description="4-aspartylphosphate" evidence="2">
    <location>
        <position position="65"/>
    </location>
</feature>
<evidence type="ECO:0000259" key="3">
    <source>
        <dbReference type="PROSITE" id="PS50110"/>
    </source>
</evidence>
<dbReference type="PANTHER" id="PTHR44591:SF3">
    <property type="entry name" value="RESPONSE REGULATORY DOMAIN-CONTAINING PROTEIN"/>
    <property type="match status" value="1"/>
</dbReference>
<keyword evidence="4" id="KW-0238">DNA-binding</keyword>
<feature type="domain" description="Response regulatory" evidence="3">
    <location>
        <begin position="15"/>
        <end position="127"/>
    </location>
</feature>
<proteinExistence type="predicted"/>
<dbReference type="SUPFAM" id="SSF52172">
    <property type="entry name" value="CheY-like"/>
    <property type="match status" value="1"/>
</dbReference>
<dbReference type="Pfam" id="PF00072">
    <property type="entry name" value="Response_reg"/>
    <property type="match status" value="1"/>
</dbReference>
<dbReference type="GO" id="GO:0000160">
    <property type="term" value="P:phosphorelay signal transduction system"/>
    <property type="evidence" value="ECO:0007669"/>
    <property type="project" value="InterPro"/>
</dbReference>
<dbReference type="KEGG" id="dti:Desti_0848"/>
<dbReference type="AlphaFoldDB" id="I4C1Y1"/>
<evidence type="ECO:0000256" key="2">
    <source>
        <dbReference type="PROSITE-ProRule" id="PRU00169"/>
    </source>
</evidence>
<evidence type="ECO:0000256" key="1">
    <source>
        <dbReference type="ARBA" id="ARBA00022553"/>
    </source>
</evidence>
<dbReference type="InterPro" id="IPR050595">
    <property type="entry name" value="Bact_response_regulator"/>
</dbReference>